<comment type="caution">
    <text evidence="1">The sequence shown here is derived from an EMBL/GenBank/DDBJ whole genome shotgun (WGS) entry which is preliminary data.</text>
</comment>
<keyword evidence="2" id="KW-1185">Reference proteome</keyword>
<evidence type="ECO:0000313" key="1">
    <source>
        <dbReference type="EMBL" id="GAA3949541.1"/>
    </source>
</evidence>
<dbReference type="EMBL" id="BAABAK010000001">
    <property type="protein sequence ID" value="GAA3949541.1"/>
    <property type="molecule type" value="Genomic_DNA"/>
</dbReference>
<evidence type="ECO:0000313" key="2">
    <source>
        <dbReference type="Proteomes" id="UP001501081"/>
    </source>
</evidence>
<reference evidence="2" key="1">
    <citation type="journal article" date="2019" name="Int. J. Syst. Evol. Microbiol.">
        <title>The Global Catalogue of Microorganisms (GCM) 10K type strain sequencing project: providing services to taxonomists for standard genome sequencing and annotation.</title>
        <authorList>
            <consortium name="The Broad Institute Genomics Platform"/>
            <consortium name="The Broad Institute Genome Sequencing Center for Infectious Disease"/>
            <person name="Wu L."/>
            <person name="Ma J."/>
        </authorList>
    </citation>
    <scope>NUCLEOTIDE SEQUENCE [LARGE SCALE GENOMIC DNA]</scope>
    <source>
        <strain evidence="2">JCM 17338</strain>
    </source>
</reference>
<name>A0ABP7NL12_9SPHI</name>
<gene>
    <name evidence="1" type="ORF">GCM10022246_00190</name>
</gene>
<accession>A0ABP7NL12</accession>
<protein>
    <submittedName>
        <fullName evidence="1">Uncharacterized protein</fullName>
    </submittedName>
</protein>
<dbReference type="Proteomes" id="UP001501081">
    <property type="component" value="Unassembled WGS sequence"/>
</dbReference>
<proteinExistence type="predicted"/>
<organism evidence="1 2">
    <name type="scientific">Pedobacter ginsengiterrae</name>
    <dbReference type="NCBI Taxonomy" id="871696"/>
    <lineage>
        <taxon>Bacteria</taxon>
        <taxon>Pseudomonadati</taxon>
        <taxon>Bacteroidota</taxon>
        <taxon>Sphingobacteriia</taxon>
        <taxon>Sphingobacteriales</taxon>
        <taxon>Sphingobacteriaceae</taxon>
        <taxon>Pedobacter</taxon>
    </lineage>
</organism>
<sequence>MILTLLSKKLNIVFKIFVANVDNGFSTNLLIIYEVNVMANKIKNNNKSA</sequence>